<evidence type="ECO:0000313" key="2">
    <source>
        <dbReference type="Proteomes" id="UP000008063"/>
    </source>
</evidence>
<dbReference type="Proteomes" id="UP000008063">
    <property type="component" value="Unassembled WGS sequence"/>
</dbReference>
<dbReference type="EMBL" id="GL945476">
    <property type="protein sequence ID" value="EGO02423.1"/>
    <property type="molecule type" value="Genomic_DNA"/>
</dbReference>
<name>F8PLE1_SERL3</name>
<dbReference type="AlphaFoldDB" id="F8PLE1"/>
<dbReference type="STRING" id="936435.F8PLE1"/>
<keyword evidence="2" id="KW-1185">Reference proteome</keyword>
<reference evidence="2" key="1">
    <citation type="journal article" date="2011" name="Science">
        <title>The plant cell wall-decomposing machinery underlies the functional diversity of forest fungi.</title>
        <authorList>
            <person name="Eastwood D.C."/>
            <person name="Floudas D."/>
            <person name="Binder M."/>
            <person name="Majcherczyk A."/>
            <person name="Schneider P."/>
            <person name="Aerts A."/>
            <person name="Asiegbu F.O."/>
            <person name="Baker S.E."/>
            <person name="Barry K."/>
            <person name="Bendiksby M."/>
            <person name="Blumentritt M."/>
            <person name="Coutinho P.M."/>
            <person name="Cullen D."/>
            <person name="de Vries R.P."/>
            <person name="Gathman A."/>
            <person name="Goodell B."/>
            <person name="Henrissat B."/>
            <person name="Ihrmark K."/>
            <person name="Kauserud H."/>
            <person name="Kohler A."/>
            <person name="LaButti K."/>
            <person name="Lapidus A."/>
            <person name="Lavin J.L."/>
            <person name="Lee Y.-H."/>
            <person name="Lindquist E."/>
            <person name="Lilly W."/>
            <person name="Lucas S."/>
            <person name="Morin E."/>
            <person name="Murat C."/>
            <person name="Oguiza J.A."/>
            <person name="Park J."/>
            <person name="Pisabarro A.G."/>
            <person name="Riley R."/>
            <person name="Rosling A."/>
            <person name="Salamov A."/>
            <person name="Schmidt O."/>
            <person name="Schmutz J."/>
            <person name="Skrede I."/>
            <person name="Stenlid J."/>
            <person name="Wiebenga A."/>
            <person name="Xie X."/>
            <person name="Kuees U."/>
            <person name="Hibbett D.S."/>
            <person name="Hoffmeister D."/>
            <person name="Hoegberg N."/>
            <person name="Martin F."/>
            <person name="Grigoriev I.V."/>
            <person name="Watkinson S.C."/>
        </authorList>
    </citation>
    <scope>NUCLEOTIDE SEQUENCE [LARGE SCALE GENOMIC DNA]</scope>
    <source>
        <strain evidence="2">strain S7.3</strain>
    </source>
</reference>
<dbReference type="OrthoDB" id="2673624at2759"/>
<dbReference type="HOGENOM" id="CLU_052380_4_0_1"/>
<organism evidence="2">
    <name type="scientific">Serpula lacrymans var. lacrymans (strain S7.3)</name>
    <name type="common">Dry rot fungus</name>
    <dbReference type="NCBI Taxonomy" id="936435"/>
    <lineage>
        <taxon>Eukaryota</taxon>
        <taxon>Fungi</taxon>
        <taxon>Dikarya</taxon>
        <taxon>Basidiomycota</taxon>
        <taxon>Agaricomycotina</taxon>
        <taxon>Agaricomycetes</taxon>
        <taxon>Agaricomycetidae</taxon>
        <taxon>Boletales</taxon>
        <taxon>Coniophorineae</taxon>
        <taxon>Serpulaceae</taxon>
        <taxon>Serpula</taxon>
    </lineage>
</organism>
<gene>
    <name evidence="1" type="ORF">SERLA73DRAFT_69936</name>
</gene>
<evidence type="ECO:0000313" key="1">
    <source>
        <dbReference type="EMBL" id="EGO02423.1"/>
    </source>
</evidence>
<sequence length="105" mass="11742">MSDSDPKFNLLSGTNYPQWSGEMQAWLMTKELWRLVSGTDKCPVTDAEAQEKCVLRAEKAAGTLYLNVTKEQCIHLDGIIHNPVKILEKLAAVHITKKPGTRFNA</sequence>
<protein>
    <recommendedName>
        <fullName evidence="3">DUF4219 domain-containing protein</fullName>
    </recommendedName>
</protein>
<evidence type="ECO:0008006" key="3">
    <source>
        <dbReference type="Google" id="ProtNLM"/>
    </source>
</evidence>
<proteinExistence type="predicted"/>
<dbReference type="InParanoid" id="F8PLE1"/>
<accession>F8PLE1</accession>